<feature type="region of interest" description="Disordered" evidence="5">
    <location>
        <begin position="785"/>
        <end position="937"/>
    </location>
</feature>
<keyword evidence="2" id="KW-0963">Cytoplasm</keyword>
<evidence type="ECO:0000256" key="3">
    <source>
        <dbReference type="ARBA" id="ARBA00023212"/>
    </source>
</evidence>
<dbReference type="GO" id="GO:0030951">
    <property type="term" value="P:establishment or maintenance of microtubule cytoskeleton polarity"/>
    <property type="evidence" value="ECO:0007669"/>
    <property type="project" value="InterPro"/>
</dbReference>
<feature type="compositionally biased region" description="Low complexity" evidence="5">
    <location>
        <begin position="639"/>
        <end position="654"/>
    </location>
</feature>
<dbReference type="OrthoDB" id="205662at2759"/>
<dbReference type="InterPro" id="IPR048492">
    <property type="entry name" value="Stu2_CTS"/>
</dbReference>
<comment type="subcellular location">
    <subcellularLocation>
        <location evidence="1">Cytoplasm</location>
        <location evidence="1">Cytoskeleton</location>
        <location evidence="1">Microtubule organizing center</location>
        <location evidence="1">Spindle pole body</location>
    </subcellularLocation>
</comment>
<proteinExistence type="predicted"/>
<dbReference type="InterPro" id="IPR045110">
    <property type="entry name" value="XMAP215"/>
</dbReference>
<dbReference type="Gene3D" id="1.25.10.10">
    <property type="entry name" value="Leucine-rich Repeat Variant"/>
    <property type="match status" value="2"/>
</dbReference>
<name>A0A9N8PML8_9PEZI</name>
<feature type="compositionally biased region" description="Polar residues" evidence="5">
    <location>
        <begin position="857"/>
        <end position="877"/>
    </location>
</feature>
<feature type="domain" description="TOG" evidence="6">
    <location>
        <begin position="1"/>
        <end position="260"/>
    </location>
</feature>
<feature type="compositionally biased region" description="Polar residues" evidence="5">
    <location>
        <begin position="885"/>
        <end position="900"/>
    </location>
</feature>
<dbReference type="AlphaFoldDB" id="A0A9N8PML8"/>
<evidence type="ECO:0000256" key="5">
    <source>
        <dbReference type="SAM" id="MobiDB-lite"/>
    </source>
</evidence>
<dbReference type="GO" id="GO:0046785">
    <property type="term" value="P:microtubule polymerization"/>
    <property type="evidence" value="ECO:0007669"/>
    <property type="project" value="InterPro"/>
</dbReference>
<evidence type="ECO:0000256" key="2">
    <source>
        <dbReference type="ARBA" id="ARBA00022490"/>
    </source>
</evidence>
<organism evidence="7 8">
    <name type="scientific">Aureobasidium uvarum</name>
    <dbReference type="NCBI Taxonomy" id="2773716"/>
    <lineage>
        <taxon>Eukaryota</taxon>
        <taxon>Fungi</taxon>
        <taxon>Dikarya</taxon>
        <taxon>Ascomycota</taxon>
        <taxon>Pezizomycotina</taxon>
        <taxon>Dothideomycetes</taxon>
        <taxon>Dothideomycetidae</taxon>
        <taxon>Dothideales</taxon>
        <taxon>Saccotheciaceae</taxon>
        <taxon>Aureobasidium</taxon>
    </lineage>
</organism>
<gene>
    <name evidence="7" type="ORF">AWRI4620_LOCUS61</name>
</gene>
<dbReference type="SMART" id="SM01349">
    <property type="entry name" value="TOG"/>
    <property type="match status" value="2"/>
</dbReference>
<feature type="compositionally biased region" description="Polar residues" evidence="5">
    <location>
        <begin position="787"/>
        <end position="802"/>
    </location>
</feature>
<dbReference type="Pfam" id="PF21041">
    <property type="entry name" value="XMAP215_CLASP_TOG"/>
    <property type="match status" value="2"/>
</dbReference>
<comment type="caution">
    <text evidence="7">The sequence shown here is derived from an EMBL/GenBank/DDBJ whole genome shotgun (WGS) entry which is preliminary data.</text>
</comment>
<accession>A0A9N8PML8</accession>
<feature type="compositionally biased region" description="Basic and acidic residues" evidence="5">
    <location>
        <begin position="838"/>
        <end position="847"/>
    </location>
</feature>
<dbReference type="GO" id="GO:1990571">
    <property type="term" value="P:meiotic centromere clustering"/>
    <property type="evidence" value="ECO:0007669"/>
    <property type="project" value="UniProtKB-ARBA"/>
</dbReference>
<dbReference type="InterPro" id="IPR016024">
    <property type="entry name" value="ARM-type_fold"/>
</dbReference>
<dbReference type="GO" id="GO:0051315">
    <property type="term" value="P:attachment of mitotic spindle microtubules to kinetochore"/>
    <property type="evidence" value="ECO:0007669"/>
    <property type="project" value="UniProtKB-ARBA"/>
</dbReference>
<feature type="compositionally biased region" description="Low complexity" evidence="5">
    <location>
        <begin position="542"/>
        <end position="564"/>
    </location>
</feature>
<feature type="compositionally biased region" description="Polar residues" evidence="5">
    <location>
        <begin position="910"/>
        <end position="921"/>
    </location>
</feature>
<dbReference type="Pfam" id="PF21042">
    <property type="entry name" value="Stu2_CTS"/>
    <property type="match status" value="1"/>
</dbReference>
<keyword evidence="4" id="KW-0175">Coiled coil</keyword>
<evidence type="ECO:0000256" key="1">
    <source>
        <dbReference type="ARBA" id="ARBA00004317"/>
    </source>
</evidence>
<keyword evidence="3" id="KW-0206">Cytoskeleton</keyword>
<feature type="compositionally biased region" description="Low complexity" evidence="5">
    <location>
        <begin position="578"/>
        <end position="588"/>
    </location>
</feature>
<dbReference type="InterPro" id="IPR034085">
    <property type="entry name" value="TOG"/>
</dbReference>
<feature type="region of interest" description="Disordered" evidence="5">
    <location>
        <begin position="531"/>
        <end position="681"/>
    </location>
</feature>
<dbReference type="GO" id="GO:0000776">
    <property type="term" value="C:kinetochore"/>
    <property type="evidence" value="ECO:0007669"/>
    <property type="project" value="UniProtKB-ARBA"/>
</dbReference>
<dbReference type="InterPro" id="IPR048491">
    <property type="entry name" value="XMAP215_CLASP_TOG"/>
</dbReference>
<sequence>MAEEQEDFSKLPLADRFVHKNWKVRKEGYETATKEFKTAQPSDPLVKDFIADSNIWKGAVADANVAAQAEGLNALNAFLEIAGKPGCTRCATLSCAQTSSARASSSREFPANTYPSATRTSTIQPIVEKGVTGRPAAKAAAIEALLLYVELDIADPVIEELIPLLSAKTPKVIVAALQSLTAIYHAYGCKTVEPKPIVKLLPKVYGHADKNVRAEAQNLTVELYRWLKEAMKPLFWGELKPVQQTDLEKLFEKVKDDKPTQERLLRSQQAAQEAAEEAGEAPAEDVEEEEDGAIDLEPEFEAVDVMSKVPADFSERLNSSKWKDRKEALDELFTAANQPAIQEGPFDDVMRGLAKSMKDANVACVTVAANCVEVLAKGLKKSFSRYRSTIMSPMLERLKEKKQTVTDALAAACDAVVSATGLTDNLEEMLEAFKHKTPQVKLESARVLVRCLKNLREVPPPAELKTMSDAAKNLLADSQAPPREAAAEILGTLWKIMTDRNMLPHLDGIDDIKKNKIKEYCDNAEVKVKWKPKVAPPPKPAAAPAKKPAPGRRPAPGVKKAAPAPIRPATPEEPPAAAPLAARPTSRPGVKPGLKSGLAAPGSKMRKPGLAPPVASPRRVTSEDVEMLDDPPTPAPAPRSGLAAPRSLAARPLGKPTNSFNQSTNEPPQEYAPPPQAAPSVLSLAERSELSDLRSEAEYLRSQNSELRTDKMRLNSQIHELQNQNAQLIEDHTRDVLGIKAKETQLVRARSDAEAAEERAAGLAREVDRLKREVARLGRVERDHNQDTQMHNSGYAESNGTNGMRHYDTPMGGMGPPRPQFGRPGGGVSYSSSQSREPSGETHEHVDSAAGLERITSPVSGFRSSNAPSMDHSSSGRASPAVSGLQRSASGSRPGSNMEQSYGAGLGSESGVQRSSMSRGQSGEGATGGVESWRRAAEVTQNLKARIEMMKQSLQRNH</sequence>
<dbReference type="FunFam" id="1.25.10.10:FF:000019">
    <property type="entry name" value="Cytoskeleton-associated protein 5"/>
    <property type="match status" value="1"/>
</dbReference>
<dbReference type="GO" id="GO:0005881">
    <property type="term" value="C:cytoplasmic microtubule"/>
    <property type="evidence" value="ECO:0007669"/>
    <property type="project" value="UniProtKB-ARBA"/>
</dbReference>
<dbReference type="PANTHER" id="PTHR12609">
    <property type="entry name" value="MICROTUBULE ASSOCIATED PROTEIN XMAP215"/>
    <property type="match status" value="1"/>
</dbReference>
<feature type="domain" description="TOG" evidence="6">
    <location>
        <begin position="298"/>
        <end position="534"/>
    </location>
</feature>
<reference evidence="7" key="1">
    <citation type="submission" date="2020-06" db="EMBL/GenBank/DDBJ databases">
        <authorList>
            <person name="Onetto C."/>
        </authorList>
    </citation>
    <scope>NUCLEOTIDE SEQUENCE</scope>
</reference>
<dbReference type="GO" id="GO:0061863">
    <property type="term" value="F:microtubule plus end polymerase"/>
    <property type="evidence" value="ECO:0007669"/>
    <property type="project" value="InterPro"/>
</dbReference>
<dbReference type="GO" id="GO:0099070">
    <property type="term" value="C:static microtubule bundle"/>
    <property type="evidence" value="ECO:0007669"/>
    <property type="project" value="UniProtKB-ARBA"/>
</dbReference>
<feature type="coiled-coil region" evidence="4">
    <location>
        <begin position="690"/>
        <end position="780"/>
    </location>
</feature>
<evidence type="ECO:0000313" key="7">
    <source>
        <dbReference type="EMBL" id="CAD0105806.1"/>
    </source>
</evidence>
<evidence type="ECO:0000259" key="6">
    <source>
        <dbReference type="SMART" id="SM01349"/>
    </source>
</evidence>
<feature type="compositionally biased region" description="Pro residues" evidence="5">
    <location>
        <begin position="565"/>
        <end position="577"/>
    </location>
</feature>
<dbReference type="GO" id="GO:0044732">
    <property type="term" value="C:mitotic spindle pole body"/>
    <property type="evidence" value="ECO:0007669"/>
    <property type="project" value="UniProtKB-ARBA"/>
</dbReference>
<keyword evidence="8" id="KW-1185">Reference proteome</keyword>
<dbReference type="GO" id="GO:0051010">
    <property type="term" value="F:microtubule plus-end binding"/>
    <property type="evidence" value="ECO:0007669"/>
    <property type="project" value="InterPro"/>
</dbReference>
<dbReference type="GO" id="GO:1990498">
    <property type="term" value="C:mitotic spindle microtubule"/>
    <property type="evidence" value="ECO:0007669"/>
    <property type="project" value="UniProtKB-ARBA"/>
</dbReference>
<dbReference type="GO" id="GO:0000022">
    <property type="term" value="P:mitotic spindle elongation"/>
    <property type="evidence" value="ECO:0007669"/>
    <property type="project" value="UniProtKB-ARBA"/>
</dbReference>
<feature type="region of interest" description="Disordered" evidence="5">
    <location>
        <begin position="258"/>
        <end position="290"/>
    </location>
</feature>
<dbReference type="Proteomes" id="UP000745764">
    <property type="component" value="Unassembled WGS sequence"/>
</dbReference>
<dbReference type="InterPro" id="IPR011989">
    <property type="entry name" value="ARM-like"/>
</dbReference>
<evidence type="ECO:0000256" key="4">
    <source>
        <dbReference type="SAM" id="Coils"/>
    </source>
</evidence>
<protein>
    <recommendedName>
        <fullName evidence="6">TOG domain-containing protein</fullName>
    </recommendedName>
</protein>
<feature type="compositionally biased region" description="Acidic residues" evidence="5">
    <location>
        <begin position="274"/>
        <end position="290"/>
    </location>
</feature>
<feature type="compositionally biased region" description="Polar residues" evidence="5">
    <location>
        <begin position="656"/>
        <end position="665"/>
    </location>
</feature>
<dbReference type="SUPFAM" id="SSF48371">
    <property type="entry name" value="ARM repeat"/>
    <property type="match status" value="1"/>
</dbReference>
<dbReference type="EMBL" id="CAINUL010000001">
    <property type="protein sequence ID" value="CAD0105806.1"/>
    <property type="molecule type" value="Genomic_DNA"/>
</dbReference>
<evidence type="ECO:0000313" key="8">
    <source>
        <dbReference type="Proteomes" id="UP000745764"/>
    </source>
</evidence>